<evidence type="ECO:0008006" key="4">
    <source>
        <dbReference type="Google" id="ProtNLM"/>
    </source>
</evidence>
<feature type="transmembrane region" description="Helical" evidence="1">
    <location>
        <begin position="77"/>
        <end position="98"/>
    </location>
</feature>
<proteinExistence type="predicted"/>
<name>A0ABY9E862_9GAMM</name>
<evidence type="ECO:0000313" key="2">
    <source>
        <dbReference type="EMBL" id="WKD48337.1"/>
    </source>
</evidence>
<gene>
    <name evidence="2" type="ORF">M8T91_10360</name>
</gene>
<protein>
    <recommendedName>
        <fullName evidence="4">DUF1640 domain-containing protein</fullName>
    </recommendedName>
</protein>
<keyword evidence="1" id="KW-0812">Transmembrane</keyword>
<accession>A0ABY9E862</accession>
<keyword evidence="1" id="KW-1133">Transmembrane helix</keyword>
<organism evidence="2 3">
    <name type="scientific">Microbulbifer spongiae</name>
    <dbReference type="NCBI Taxonomy" id="2944933"/>
    <lineage>
        <taxon>Bacteria</taxon>
        <taxon>Pseudomonadati</taxon>
        <taxon>Pseudomonadota</taxon>
        <taxon>Gammaproteobacteria</taxon>
        <taxon>Cellvibrionales</taxon>
        <taxon>Microbulbiferaceae</taxon>
        <taxon>Microbulbifer</taxon>
    </lineage>
</organism>
<keyword evidence="1" id="KW-0472">Membrane</keyword>
<evidence type="ECO:0000313" key="3">
    <source>
        <dbReference type="Proteomes" id="UP001321520"/>
    </source>
</evidence>
<dbReference type="RefSeq" id="WP_301414064.1">
    <property type="nucleotide sequence ID" value="NZ_CP098023.1"/>
</dbReference>
<keyword evidence="3" id="KW-1185">Reference proteome</keyword>
<dbReference type="EMBL" id="CP098023">
    <property type="protein sequence ID" value="WKD48337.1"/>
    <property type="molecule type" value="Genomic_DNA"/>
</dbReference>
<reference evidence="2 3" key="1">
    <citation type="submission" date="2022-05" db="EMBL/GenBank/DDBJ databases">
        <title>Microbulbifer sp. nov., isolated from sponge.</title>
        <authorList>
            <person name="Gao L."/>
        </authorList>
    </citation>
    <scope>NUCLEOTIDE SEQUENCE [LARGE SCALE GENOMIC DNA]</scope>
    <source>
        <strain evidence="2 3">MI-G</strain>
    </source>
</reference>
<evidence type="ECO:0000256" key="1">
    <source>
        <dbReference type="SAM" id="Phobius"/>
    </source>
</evidence>
<dbReference type="Proteomes" id="UP001321520">
    <property type="component" value="Chromosome"/>
</dbReference>
<sequence length="102" mass="11455">MNLSEQQMEALIHKVARETAQEAARQAAQEAERKTVKDLLEKLGVDTVDVHETQKDFAHLRTQRKASEQVTVWTRRILLGIFLVGIAGMLWVGFKAALGIKS</sequence>